<dbReference type="InterPro" id="IPR013087">
    <property type="entry name" value="Znf_C2H2_type"/>
</dbReference>
<reference evidence="2" key="1">
    <citation type="submission" date="2018-11" db="EMBL/GenBank/DDBJ databases">
        <authorList>
            <consortium name="Pathogen Informatics"/>
        </authorList>
    </citation>
    <scope>NUCLEOTIDE SEQUENCE [LARGE SCALE GENOMIC DNA]</scope>
</reference>
<dbReference type="AlphaFoldDB" id="A0A3P8A5R9"/>
<evidence type="ECO:0000313" key="2">
    <source>
        <dbReference type="EMBL" id="VDO91907.1"/>
    </source>
</evidence>
<feature type="domain" description="C2H2-type" evidence="1">
    <location>
        <begin position="53"/>
        <end position="73"/>
    </location>
</feature>
<dbReference type="PROSITE" id="PS00028">
    <property type="entry name" value="ZINC_FINGER_C2H2_1"/>
    <property type="match status" value="1"/>
</dbReference>
<accession>A0A3P8A5R9</accession>
<gene>
    <name evidence="2" type="ORF">HPBE_LOCUS12378</name>
</gene>
<name>A0A3P8A5R9_HELPZ</name>
<proteinExistence type="predicted"/>
<evidence type="ECO:0000259" key="1">
    <source>
        <dbReference type="PROSITE" id="PS00028"/>
    </source>
</evidence>
<organism evidence="2">
    <name type="scientific">Heligmosomoides polygyrus</name>
    <name type="common">Parasitic roundworm</name>
    <dbReference type="NCBI Taxonomy" id="6339"/>
    <lineage>
        <taxon>Eukaryota</taxon>
        <taxon>Metazoa</taxon>
        <taxon>Ecdysozoa</taxon>
        <taxon>Nematoda</taxon>
        <taxon>Chromadorea</taxon>
        <taxon>Rhabditida</taxon>
        <taxon>Rhabditina</taxon>
        <taxon>Rhabditomorpha</taxon>
        <taxon>Strongyloidea</taxon>
        <taxon>Heligmosomidae</taxon>
        <taxon>Heligmosomoides</taxon>
    </lineage>
</organism>
<dbReference type="EMBL" id="UZAH01027476">
    <property type="protein sequence ID" value="VDO91907.1"/>
    <property type="molecule type" value="Genomic_DNA"/>
</dbReference>
<protein>
    <recommendedName>
        <fullName evidence="1">C2H2-type domain-containing protein</fullName>
    </recommendedName>
</protein>
<sequence>MYYLKGNSVFYIPLKMDKNQHEYRSINGCCSFPSHSRPYVRSQPRISFQFQACSSCLLVFSDPLLYRMHVGTHVWGRPFQCVACGTVCHDRVAFQHNLNAYLLYTVDSGSGVDSDK</sequence>
<dbReference type="OrthoDB" id="5576026at2759"/>